<dbReference type="FunCoup" id="A0A340XSX4">
    <property type="interactions" value="19"/>
</dbReference>
<dbReference type="GO" id="GO:0048306">
    <property type="term" value="F:calcium-dependent protein binding"/>
    <property type="evidence" value="ECO:0007669"/>
    <property type="project" value="TreeGrafter"/>
</dbReference>
<keyword evidence="2" id="KW-0106">Calcium</keyword>
<evidence type="ECO:0000313" key="4">
    <source>
        <dbReference type="Proteomes" id="UP000265300"/>
    </source>
</evidence>
<gene>
    <name evidence="5" type="primary">S100A5</name>
</gene>
<dbReference type="OrthoDB" id="8881129at2759"/>
<proteinExistence type="predicted"/>
<dbReference type="PANTHER" id="PTHR11639:SF65">
    <property type="entry name" value="PROTEIN S100-A5"/>
    <property type="match status" value="1"/>
</dbReference>
<dbReference type="CTD" id="6276"/>
<dbReference type="InterPro" id="IPR034325">
    <property type="entry name" value="S-100_dom"/>
</dbReference>
<dbReference type="InterPro" id="IPR018247">
    <property type="entry name" value="EF_Hand_1_Ca_BS"/>
</dbReference>
<keyword evidence="1" id="KW-0479">Metal-binding</keyword>
<accession>A0A340XSX4</accession>
<evidence type="ECO:0000256" key="1">
    <source>
        <dbReference type="ARBA" id="ARBA00022723"/>
    </source>
</evidence>
<dbReference type="InParanoid" id="A0A340XSX4"/>
<feature type="domain" description="S100/CaBP-9k-type calcium binding subdomain" evidence="3">
    <location>
        <begin position="18"/>
        <end position="61"/>
    </location>
</feature>
<dbReference type="PROSITE" id="PS00018">
    <property type="entry name" value="EF_HAND_1"/>
    <property type="match status" value="1"/>
</dbReference>
<organism evidence="4 5">
    <name type="scientific">Lipotes vexillifer</name>
    <name type="common">Yangtze river dolphin</name>
    <dbReference type="NCBI Taxonomy" id="118797"/>
    <lineage>
        <taxon>Eukaryota</taxon>
        <taxon>Metazoa</taxon>
        <taxon>Chordata</taxon>
        <taxon>Craniata</taxon>
        <taxon>Vertebrata</taxon>
        <taxon>Euteleostomi</taxon>
        <taxon>Mammalia</taxon>
        <taxon>Eutheria</taxon>
        <taxon>Laurasiatheria</taxon>
        <taxon>Artiodactyla</taxon>
        <taxon>Whippomorpha</taxon>
        <taxon>Cetacea</taxon>
        <taxon>Odontoceti</taxon>
        <taxon>Lipotidae</taxon>
        <taxon>Lipotes</taxon>
    </lineage>
</organism>
<dbReference type="STRING" id="118797.A0A340XSX4"/>
<evidence type="ECO:0000259" key="3">
    <source>
        <dbReference type="SMART" id="SM01394"/>
    </source>
</evidence>
<dbReference type="InterPro" id="IPR013787">
    <property type="entry name" value="S100_Ca-bd_sub"/>
</dbReference>
<dbReference type="SUPFAM" id="SSF47473">
    <property type="entry name" value="EF-hand"/>
    <property type="match status" value="1"/>
</dbReference>
<dbReference type="GO" id="GO:0005509">
    <property type="term" value="F:calcium ion binding"/>
    <property type="evidence" value="ECO:0007669"/>
    <property type="project" value="TreeGrafter"/>
</dbReference>
<dbReference type="KEGG" id="lve:103072508"/>
<dbReference type="GO" id="GO:0005634">
    <property type="term" value="C:nucleus"/>
    <property type="evidence" value="ECO:0007669"/>
    <property type="project" value="TreeGrafter"/>
</dbReference>
<evidence type="ECO:0000313" key="5">
    <source>
        <dbReference type="RefSeq" id="XP_007464446.1"/>
    </source>
</evidence>
<name>A0A340XSX4_LIPVE</name>
<dbReference type="InterPro" id="IPR011992">
    <property type="entry name" value="EF-hand-dom_pair"/>
</dbReference>
<dbReference type="Proteomes" id="UP000265300">
    <property type="component" value="Unplaced"/>
</dbReference>
<dbReference type="CDD" id="cd00213">
    <property type="entry name" value="S-100"/>
    <property type="match status" value="1"/>
</dbReference>
<dbReference type="GeneID" id="103072508"/>
<dbReference type="PANTHER" id="PTHR11639">
    <property type="entry name" value="S100 CALCIUM-BINDING PROTEIN"/>
    <property type="match status" value="1"/>
</dbReference>
<dbReference type="AlphaFoldDB" id="A0A340XSX4"/>
<dbReference type="Gene3D" id="1.10.238.10">
    <property type="entry name" value="EF-hand"/>
    <property type="match status" value="1"/>
</dbReference>
<dbReference type="Pfam" id="PF01023">
    <property type="entry name" value="S_100"/>
    <property type="match status" value="1"/>
</dbReference>
<dbReference type="SMART" id="SM01394">
    <property type="entry name" value="S_100"/>
    <property type="match status" value="1"/>
</dbReference>
<keyword evidence="4" id="KW-1185">Reference proteome</keyword>
<sequence>MALGVEPPELHTMLETSLEKALTTMVTTFHKYSGREGSKLTLSRKELKELIEKDLCLGEMKESSIDDLMKSLDKNSDQEIDLKEYSGTSLYSVFPTMLCVAYNDVFLAGNQ</sequence>
<evidence type="ECO:0000256" key="2">
    <source>
        <dbReference type="ARBA" id="ARBA00022837"/>
    </source>
</evidence>
<dbReference type="RefSeq" id="XP_007464446.1">
    <property type="nucleotide sequence ID" value="XM_007464384.1"/>
</dbReference>
<protein>
    <submittedName>
        <fullName evidence="5">Protein S100-A5</fullName>
    </submittedName>
</protein>
<reference evidence="5" key="1">
    <citation type="submission" date="2025-08" db="UniProtKB">
        <authorList>
            <consortium name="RefSeq"/>
        </authorList>
    </citation>
    <scope>IDENTIFICATION</scope>
</reference>
<dbReference type="GO" id="GO:0046914">
    <property type="term" value="F:transition metal ion binding"/>
    <property type="evidence" value="ECO:0007669"/>
    <property type="project" value="InterPro"/>
</dbReference>